<reference evidence="2" key="1">
    <citation type="submission" date="2015-09" db="EMBL/GenBank/DDBJ databases">
        <authorList>
            <consortium name="Pathogen Informatics"/>
        </authorList>
    </citation>
    <scope>NUCLEOTIDE SEQUENCE [LARGE SCALE GENOMIC DNA]</scope>
    <source>
        <strain evidence="2">Lake Konstanz</strain>
    </source>
</reference>
<keyword evidence="2" id="KW-1185">Reference proteome</keyword>
<evidence type="ECO:0000313" key="2">
    <source>
        <dbReference type="Proteomes" id="UP000051952"/>
    </source>
</evidence>
<proteinExistence type="predicted"/>
<dbReference type="EMBL" id="CYKH01000768">
    <property type="protein sequence ID" value="CUI14193.1"/>
    <property type="molecule type" value="Genomic_DNA"/>
</dbReference>
<evidence type="ECO:0000313" key="1">
    <source>
        <dbReference type="EMBL" id="CUI14193.1"/>
    </source>
</evidence>
<accession>A0A0S4KMT6</accession>
<name>A0A0S4KMT6_BODSA</name>
<gene>
    <name evidence="1" type="ORF">BSAL_78275</name>
</gene>
<dbReference type="AlphaFoldDB" id="A0A0S4KMT6"/>
<dbReference type="Proteomes" id="UP000051952">
    <property type="component" value="Unassembled WGS sequence"/>
</dbReference>
<protein>
    <submittedName>
        <fullName evidence="1">Uncharacterized protein</fullName>
    </submittedName>
</protein>
<dbReference type="VEuPathDB" id="TriTrypDB:BSAL_78275"/>
<sequence length="375" mass="42490">MPASSSYVLRFALLLMEVCSRKHMRQWGLRAQRRKLFIASLLHLVHSQHSASHGVSLSALMWIQKLFSTRKRIITCPPLQPPVASSLPLHHSQQQSLLHSRFMDRIRTVQSAWGEVDVHDGEYSSNLASLQSYQWSLQLAIRDLAVKATKSPCQTMLCFVSCYSSSQETFRAIRSRHQQRRRRASGLEAVTDGVVILLAVPWDEQFAQAELWDLRMTNDIANYESAQEHAEEHASSLTMTIVPVPFMVGASPTEGEVQKTHRDMWVDGMNLYIMGTLALILNDSFVQSFDHSKWRRRSPTAIRAVGTSTTEEVEMTRTSLEVMVIHHRREQLRSMQHGLFGCRVKAAAAGLGEEELRFDGGNISFSFLHAKDTTT</sequence>
<organism evidence="1 2">
    <name type="scientific">Bodo saltans</name>
    <name type="common">Flagellated protozoan</name>
    <dbReference type="NCBI Taxonomy" id="75058"/>
    <lineage>
        <taxon>Eukaryota</taxon>
        <taxon>Discoba</taxon>
        <taxon>Euglenozoa</taxon>
        <taxon>Kinetoplastea</taxon>
        <taxon>Metakinetoplastina</taxon>
        <taxon>Eubodonida</taxon>
        <taxon>Bodonidae</taxon>
        <taxon>Bodo</taxon>
    </lineage>
</organism>